<keyword evidence="1" id="KW-0677">Repeat</keyword>
<dbReference type="GO" id="GO:0070062">
    <property type="term" value="C:extracellular exosome"/>
    <property type="evidence" value="ECO:0007669"/>
    <property type="project" value="TreeGrafter"/>
</dbReference>
<dbReference type="SUPFAM" id="SSF48452">
    <property type="entry name" value="TPR-like"/>
    <property type="match status" value="2"/>
</dbReference>
<dbReference type="Gene3D" id="1.25.40.10">
    <property type="entry name" value="Tetratricopeptide repeat domain"/>
    <property type="match status" value="2"/>
</dbReference>
<reference evidence="3" key="1">
    <citation type="submission" date="2020-02" db="EMBL/GenBank/DDBJ databases">
        <title>Relaxed selection underlies rapid genomic changes in the transitions from sociality to social parasitism in ants.</title>
        <authorList>
            <person name="Bi X."/>
        </authorList>
    </citation>
    <scope>NUCLEOTIDE SEQUENCE</scope>
    <source>
        <strain evidence="3">BGI-DK2013a</strain>
        <tissue evidence="3">Whole body</tissue>
    </source>
</reference>
<keyword evidence="4" id="KW-1185">Reference proteome</keyword>
<keyword evidence="2" id="KW-0802">TPR repeat</keyword>
<organism evidence="3 4">
    <name type="scientific">Acromyrmex insinuator</name>
    <dbReference type="NCBI Taxonomy" id="230686"/>
    <lineage>
        <taxon>Eukaryota</taxon>
        <taxon>Metazoa</taxon>
        <taxon>Ecdysozoa</taxon>
        <taxon>Arthropoda</taxon>
        <taxon>Hexapoda</taxon>
        <taxon>Insecta</taxon>
        <taxon>Pterygota</taxon>
        <taxon>Neoptera</taxon>
        <taxon>Endopterygota</taxon>
        <taxon>Hymenoptera</taxon>
        <taxon>Apocrita</taxon>
        <taxon>Aculeata</taxon>
        <taxon>Formicoidea</taxon>
        <taxon>Formicidae</taxon>
        <taxon>Myrmicinae</taxon>
        <taxon>Acromyrmex</taxon>
    </lineage>
</organism>
<feature type="non-terminal residue" evidence="3">
    <location>
        <position position="1082"/>
    </location>
</feature>
<evidence type="ECO:0000256" key="1">
    <source>
        <dbReference type="ARBA" id="ARBA00022737"/>
    </source>
</evidence>
<dbReference type="AlphaFoldDB" id="A0A836JRF1"/>
<evidence type="ECO:0000313" key="3">
    <source>
        <dbReference type="EMBL" id="KAG5316783.1"/>
    </source>
</evidence>
<dbReference type="PANTHER" id="PTHR44314">
    <property type="entry name" value="CILIA- AND FLAGELLA-ASSOCIATED PROTEIN 70"/>
    <property type="match status" value="1"/>
</dbReference>
<gene>
    <name evidence="3" type="primary">Cfap70</name>
    <name evidence="3" type="ORF">G6Z75_0004438</name>
</gene>
<proteinExistence type="predicted"/>
<dbReference type="SMART" id="SM00028">
    <property type="entry name" value="TPR"/>
    <property type="match status" value="5"/>
</dbReference>
<dbReference type="InterPro" id="IPR019734">
    <property type="entry name" value="TPR_rpt"/>
</dbReference>
<dbReference type="PANTHER" id="PTHR44314:SF1">
    <property type="entry name" value="CILIA- AND FLAGELLA-ASSOCIATED PROTEIN 70"/>
    <property type="match status" value="1"/>
</dbReference>
<sequence>MEESLTQDEPITRSIKIVIDSIENITVKEETGISFIVIHNDVVLGESTPLIIDPGFKEPPEVYDVNFEVEFLFIINDYNSMNSIVSTPILIKVTSDVQDQHVPNSDRSVTESKQKITAIVPQQISTSSSVIGFCTLDLMPILLGEKLLVERLIMQTPHLSFDGNAISWQNLPLLNATVIYDGDEIFPSQEKINFLSVTVESIYNPPIFFTEDADYKVGTIIYVDNKFPENVKFEDGKWTKYRDLERFKRWRSLSKLQSLARLSKWKLNYDDPHIKNMLDVELDLQKKICQDEPRIEWNFMNRSILWDVGSEMMKKHLIKYMLKFLSFFINIKDRRIHIKYHKYYIRRYKYWPFQFMISKKSNIEPNKEELSECQLLQCYVDLSELVFPGIKSTRVIGQLYTHDASSIAEKTGLEKDIFYIEPHKNLKEQESEKTDNKIMESSPLISETGEPVFVIIEVELFYPLVPCRLENDFSDIIEKMIKPKETKSHYVYSLDLAEQQYATCIREIVEIITECYRDFRDKKNLENSSVLEDQEEDSEKVDKTNCFTPKEDELTCFTQYLYKTGTYLNIRSTLKLKVITLLDQKFKTNMNTVHSIESQNFIASVYTYLVEQMHQAINKIVESRLKVDDSPSIVIPKKLFFYAEEAYELGHVDDARRHYQAVHNSIIYINSFTACMLPISCNWRAIAENENNTKAWTKYAIFLLKISETERATECCHEAIRLNRQDKFALLILGLILAEDQNYQEAEIFLRAVTDFYPQFVEGWIILHLFYTRTNYSPGIDLALRMAEKSMRNSDKKISSEDSLAWTMIHCPQDNVFMITATLLLKLHFCDFVDLALEKEISRAGRPTHVLYYLAVRCYLSQQYEEALSHLKEAESIYGLDYSIASLMGHCHFQEGNFADAIHCYEFANSMFDRPNDLHLVQIRMGQYYENAGNYERGLKIFLTACKTSPTAETWLGAGIAFFELQRFTEAEMALSEANQIDNRNVTVWKYLCLLNMSLQRDDEFAQCYEQIAQDTFVILCLLDVAIFTTISCNESSSAMRHSVLKKDDVPRIKIKVFRGPTQEENDEYFATWGYWIQQPSR</sequence>
<dbReference type="Proteomes" id="UP000667349">
    <property type="component" value="Unassembled WGS sequence"/>
</dbReference>
<accession>A0A836JRF1</accession>
<dbReference type="GO" id="GO:0003341">
    <property type="term" value="P:cilium movement"/>
    <property type="evidence" value="ECO:0007669"/>
    <property type="project" value="TreeGrafter"/>
</dbReference>
<name>A0A836JRF1_9HYME</name>
<dbReference type="InterPro" id="IPR052628">
    <property type="entry name" value="CFAP70"/>
</dbReference>
<dbReference type="GO" id="GO:0031514">
    <property type="term" value="C:motile cilium"/>
    <property type="evidence" value="ECO:0007669"/>
    <property type="project" value="TreeGrafter"/>
</dbReference>
<protein>
    <submittedName>
        <fullName evidence="3">CFA70 protein</fullName>
    </submittedName>
</protein>
<evidence type="ECO:0000313" key="4">
    <source>
        <dbReference type="Proteomes" id="UP000667349"/>
    </source>
</evidence>
<feature type="non-terminal residue" evidence="3">
    <location>
        <position position="1"/>
    </location>
</feature>
<dbReference type="Pfam" id="PF13432">
    <property type="entry name" value="TPR_16"/>
    <property type="match status" value="2"/>
</dbReference>
<dbReference type="InterPro" id="IPR011990">
    <property type="entry name" value="TPR-like_helical_dom_sf"/>
</dbReference>
<evidence type="ECO:0000256" key="2">
    <source>
        <dbReference type="ARBA" id="ARBA00022803"/>
    </source>
</evidence>
<dbReference type="GO" id="GO:0060271">
    <property type="term" value="P:cilium assembly"/>
    <property type="evidence" value="ECO:0007669"/>
    <property type="project" value="TreeGrafter"/>
</dbReference>
<comment type="caution">
    <text evidence="3">The sequence shown here is derived from an EMBL/GenBank/DDBJ whole genome shotgun (WGS) entry which is preliminary data.</text>
</comment>
<dbReference type="EMBL" id="JAANHZ010000015">
    <property type="protein sequence ID" value="KAG5316783.1"/>
    <property type="molecule type" value="Genomic_DNA"/>
</dbReference>